<organism evidence="1 2">
    <name type="scientific">Methyloceanibacter caenitepidi</name>
    <dbReference type="NCBI Taxonomy" id="1384459"/>
    <lineage>
        <taxon>Bacteria</taxon>
        <taxon>Pseudomonadati</taxon>
        <taxon>Pseudomonadota</taxon>
        <taxon>Alphaproteobacteria</taxon>
        <taxon>Hyphomicrobiales</taxon>
        <taxon>Hyphomicrobiaceae</taxon>
        <taxon>Methyloceanibacter</taxon>
    </lineage>
</organism>
<proteinExistence type="predicted"/>
<reference evidence="1 2" key="1">
    <citation type="submission" date="2014-09" db="EMBL/GenBank/DDBJ databases">
        <title>Genome sequencing of Methyloceanibacter caenitepidi Gela4.</title>
        <authorList>
            <person name="Takeuchi M."/>
            <person name="Susumu S."/>
            <person name="Kamagata Y."/>
            <person name="Oshima K."/>
            <person name="Hattori M."/>
            <person name="Iwasaki W."/>
        </authorList>
    </citation>
    <scope>NUCLEOTIDE SEQUENCE [LARGE SCALE GENOMIC DNA]</scope>
    <source>
        <strain evidence="1 2">Gela4</strain>
    </source>
</reference>
<keyword evidence="2" id="KW-1185">Reference proteome</keyword>
<dbReference type="Proteomes" id="UP000031643">
    <property type="component" value="Chromosome"/>
</dbReference>
<gene>
    <name evidence="1" type="ORF">GL4_0931</name>
</gene>
<accession>A0A0A8K0W6</accession>
<dbReference type="AlphaFoldDB" id="A0A0A8K0W6"/>
<sequence>MDPTLVAPRSRRGITMLGGPGGIWRCVANRGKLCSDSVRNPGEIWRDGDRRTRDDTDACFLSSASRRFERGTDAAQRRCF</sequence>
<dbReference type="HOGENOM" id="CLU_2585607_0_0_5"/>
<evidence type="ECO:0000313" key="2">
    <source>
        <dbReference type="Proteomes" id="UP000031643"/>
    </source>
</evidence>
<evidence type="ECO:0000313" key="1">
    <source>
        <dbReference type="EMBL" id="BAQ16391.1"/>
    </source>
</evidence>
<dbReference type="EMBL" id="AP014648">
    <property type="protein sequence ID" value="BAQ16391.1"/>
    <property type="molecule type" value="Genomic_DNA"/>
</dbReference>
<dbReference type="STRING" id="1384459.GL4_0931"/>
<dbReference type="KEGG" id="mcg:GL4_0931"/>
<name>A0A0A8K0W6_9HYPH</name>
<protein>
    <submittedName>
        <fullName evidence="1">Uncharacterized protein</fullName>
    </submittedName>
</protein>